<evidence type="ECO:0000313" key="2">
    <source>
        <dbReference type="Proteomes" id="UP001595851"/>
    </source>
</evidence>
<sequence length="144" mass="16191">MQLLQVSRILRATAPADDTLKYHVYFSAYQRSVKVCLQPRPESSGVGRAWFDVLAEQMPRDWRVEVVAALGDPVTRTLSYLRLAAPAVEDDGNPPNGCRMCGIEQRDHCSRYKTGTGWHYWVDPGDALRKARMLARRGRATATA</sequence>
<dbReference type="Proteomes" id="UP001595851">
    <property type="component" value="Unassembled WGS sequence"/>
</dbReference>
<gene>
    <name evidence="1" type="ORF">ACFOY2_46175</name>
</gene>
<keyword evidence="2" id="KW-1185">Reference proteome</keyword>
<evidence type="ECO:0000313" key="1">
    <source>
        <dbReference type="EMBL" id="MFC4014681.1"/>
    </source>
</evidence>
<proteinExistence type="predicted"/>
<name>A0ABV8GPA4_9ACTN</name>
<reference evidence="2" key="1">
    <citation type="journal article" date="2019" name="Int. J. Syst. Evol. Microbiol.">
        <title>The Global Catalogue of Microorganisms (GCM) 10K type strain sequencing project: providing services to taxonomists for standard genome sequencing and annotation.</title>
        <authorList>
            <consortium name="The Broad Institute Genomics Platform"/>
            <consortium name="The Broad Institute Genome Sequencing Center for Infectious Disease"/>
            <person name="Wu L."/>
            <person name="Ma J."/>
        </authorList>
    </citation>
    <scope>NUCLEOTIDE SEQUENCE [LARGE SCALE GENOMIC DNA]</scope>
    <source>
        <strain evidence="2">TBRC 1276</strain>
    </source>
</reference>
<organism evidence="1 2">
    <name type="scientific">Nonomuraea purpurea</name>
    <dbReference type="NCBI Taxonomy" id="1849276"/>
    <lineage>
        <taxon>Bacteria</taxon>
        <taxon>Bacillati</taxon>
        <taxon>Actinomycetota</taxon>
        <taxon>Actinomycetes</taxon>
        <taxon>Streptosporangiales</taxon>
        <taxon>Streptosporangiaceae</taxon>
        <taxon>Nonomuraea</taxon>
    </lineage>
</organism>
<protein>
    <submittedName>
        <fullName evidence="1">Uncharacterized protein</fullName>
    </submittedName>
</protein>
<dbReference type="RefSeq" id="WP_379534516.1">
    <property type="nucleotide sequence ID" value="NZ_JBHSBI010000036.1"/>
</dbReference>
<comment type="caution">
    <text evidence="1">The sequence shown here is derived from an EMBL/GenBank/DDBJ whole genome shotgun (WGS) entry which is preliminary data.</text>
</comment>
<dbReference type="EMBL" id="JBHSBI010000036">
    <property type="protein sequence ID" value="MFC4014681.1"/>
    <property type="molecule type" value="Genomic_DNA"/>
</dbReference>
<accession>A0ABV8GPA4</accession>